<evidence type="ECO:0000313" key="7">
    <source>
        <dbReference type="Proteomes" id="UP001139308"/>
    </source>
</evidence>
<comment type="similarity">
    <text evidence="1">Belongs to the LysR transcriptional regulatory family.</text>
</comment>
<keyword evidence="4" id="KW-0804">Transcription</keyword>
<evidence type="ECO:0000259" key="5">
    <source>
        <dbReference type="PROSITE" id="PS50931"/>
    </source>
</evidence>
<feature type="domain" description="HTH lysR-type" evidence="5">
    <location>
        <begin position="1"/>
        <end position="60"/>
    </location>
</feature>
<dbReference type="InterPro" id="IPR036388">
    <property type="entry name" value="WH-like_DNA-bd_sf"/>
</dbReference>
<dbReference type="InterPro" id="IPR036390">
    <property type="entry name" value="WH_DNA-bd_sf"/>
</dbReference>
<dbReference type="InterPro" id="IPR005119">
    <property type="entry name" value="LysR_subst-bd"/>
</dbReference>
<comment type="caution">
    <text evidence="6">The sequence shown here is derived from an EMBL/GenBank/DDBJ whole genome shotgun (WGS) entry which is preliminary data.</text>
</comment>
<dbReference type="FunFam" id="1.10.10.10:FF:000001">
    <property type="entry name" value="LysR family transcriptional regulator"/>
    <property type="match status" value="1"/>
</dbReference>
<dbReference type="Gene3D" id="3.40.190.290">
    <property type="match status" value="1"/>
</dbReference>
<gene>
    <name evidence="6" type="ORF">L5014_00420</name>
</gene>
<evidence type="ECO:0000256" key="4">
    <source>
        <dbReference type="ARBA" id="ARBA00023163"/>
    </source>
</evidence>
<dbReference type="PANTHER" id="PTHR30537:SF5">
    <property type="entry name" value="HTH-TYPE TRANSCRIPTIONAL ACTIVATOR TTDR-RELATED"/>
    <property type="match status" value="1"/>
</dbReference>
<dbReference type="Proteomes" id="UP001139308">
    <property type="component" value="Unassembled WGS sequence"/>
</dbReference>
<name>A0A9X1RKH7_9BURK</name>
<protein>
    <submittedName>
        <fullName evidence="6">LysR substrate-binding domain-containing protein</fullName>
    </submittedName>
</protein>
<dbReference type="AlphaFoldDB" id="A0A9X1RKH7"/>
<proteinExistence type="inferred from homology"/>
<dbReference type="Gene3D" id="1.10.10.10">
    <property type="entry name" value="Winged helix-like DNA-binding domain superfamily/Winged helix DNA-binding domain"/>
    <property type="match status" value="1"/>
</dbReference>
<dbReference type="CDD" id="cd08422">
    <property type="entry name" value="PBP2_CrgA_like"/>
    <property type="match status" value="1"/>
</dbReference>
<dbReference type="Pfam" id="PF03466">
    <property type="entry name" value="LysR_substrate"/>
    <property type="match status" value="1"/>
</dbReference>
<dbReference type="PROSITE" id="PS50931">
    <property type="entry name" value="HTH_LYSR"/>
    <property type="match status" value="1"/>
</dbReference>
<dbReference type="Pfam" id="PF00126">
    <property type="entry name" value="HTH_1"/>
    <property type="match status" value="1"/>
</dbReference>
<keyword evidence="7" id="KW-1185">Reference proteome</keyword>
<dbReference type="GO" id="GO:0006351">
    <property type="term" value="P:DNA-templated transcription"/>
    <property type="evidence" value="ECO:0007669"/>
    <property type="project" value="TreeGrafter"/>
</dbReference>
<evidence type="ECO:0000256" key="2">
    <source>
        <dbReference type="ARBA" id="ARBA00023015"/>
    </source>
</evidence>
<dbReference type="PANTHER" id="PTHR30537">
    <property type="entry name" value="HTH-TYPE TRANSCRIPTIONAL REGULATOR"/>
    <property type="match status" value="1"/>
</dbReference>
<keyword evidence="3" id="KW-0238">DNA-binding</keyword>
<dbReference type="GO" id="GO:0003700">
    <property type="term" value="F:DNA-binding transcription factor activity"/>
    <property type="evidence" value="ECO:0007669"/>
    <property type="project" value="InterPro"/>
</dbReference>
<sequence length="356" mass="38790">MKHHIAAMRTFLKVVDLHGFARAAEQLHLSPARVTRLVSDLESHLGVRLLQRSTRRVVLTDVGSRYADGCRALLSDLERIESSAMADSSRISGRLHVAVLGSLMSPELGALFADFQERHANVSLNITLTESEVDLLGGGFDVGVVADRMIHSTTLVSRTLARSPLVAVASPAYLMRAQAPQRPTDLAKHRVITHVARGKTFLWSDGGGANHGVQLDACVSVNSSLLQRQIALAGAGIALLPEFTVANDVRIGTLTQVLGEYRIENDDVTIKLVYQERELLPGKVRAFVDFAVSHFDLPLIRSAPQHAFHFHGNPSHDQQFLQARGLTSHSRGEAPIRLSPHPREQSAIVVYAGGTE</sequence>
<keyword evidence="2" id="KW-0805">Transcription regulation</keyword>
<dbReference type="SUPFAM" id="SSF53850">
    <property type="entry name" value="Periplasmic binding protein-like II"/>
    <property type="match status" value="1"/>
</dbReference>
<dbReference type="InterPro" id="IPR058163">
    <property type="entry name" value="LysR-type_TF_proteobact-type"/>
</dbReference>
<accession>A0A9X1RKH7</accession>
<evidence type="ECO:0000313" key="6">
    <source>
        <dbReference type="EMBL" id="MCG5071834.1"/>
    </source>
</evidence>
<evidence type="ECO:0000256" key="1">
    <source>
        <dbReference type="ARBA" id="ARBA00009437"/>
    </source>
</evidence>
<dbReference type="SUPFAM" id="SSF46785">
    <property type="entry name" value="Winged helix' DNA-binding domain"/>
    <property type="match status" value="1"/>
</dbReference>
<organism evidence="6 7">
    <name type="scientific">Paraburkholderia tagetis</name>
    <dbReference type="NCBI Taxonomy" id="2913261"/>
    <lineage>
        <taxon>Bacteria</taxon>
        <taxon>Pseudomonadati</taxon>
        <taxon>Pseudomonadota</taxon>
        <taxon>Betaproteobacteria</taxon>
        <taxon>Burkholderiales</taxon>
        <taxon>Burkholderiaceae</taxon>
        <taxon>Paraburkholderia</taxon>
    </lineage>
</organism>
<dbReference type="EMBL" id="JAKLJA010000001">
    <property type="protein sequence ID" value="MCG5071834.1"/>
    <property type="molecule type" value="Genomic_DNA"/>
</dbReference>
<dbReference type="GO" id="GO:0043565">
    <property type="term" value="F:sequence-specific DNA binding"/>
    <property type="evidence" value="ECO:0007669"/>
    <property type="project" value="TreeGrafter"/>
</dbReference>
<dbReference type="InterPro" id="IPR000847">
    <property type="entry name" value="LysR_HTH_N"/>
</dbReference>
<reference evidence="6" key="1">
    <citation type="submission" date="2022-01" db="EMBL/GenBank/DDBJ databases">
        <title>Genome sequence and assembly of Parabukholderia sp. RG36.</title>
        <authorList>
            <person name="Chhetri G."/>
        </authorList>
    </citation>
    <scope>NUCLEOTIDE SEQUENCE</scope>
    <source>
        <strain evidence="6">RG36</strain>
    </source>
</reference>
<evidence type="ECO:0000256" key="3">
    <source>
        <dbReference type="ARBA" id="ARBA00023125"/>
    </source>
</evidence>